<keyword evidence="2" id="KW-0328">Glycosyltransferase</keyword>
<name>A0A9Y2IQR4_9PSEU</name>
<dbReference type="EMBL" id="CP127294">
    <property type="protein sequence ID" value="WIX84227.1"/>
    <property type="molecule type" value="Genomic_DNA"/>
</dbReference>
<organism evidence="2 3">
    <name type="scientific">Amycolatopsis carbonis</name>
    <dbReference type="NCBI Taxonomy" id="715471"/>
    <lineage>
        <taxon>Bacteria</taxon>
        <taxon>Bacillati</taxon>
        <taxon>Actinomycetota</taxon>
        <taxon>Actinomycetes</taxon>
        <taxon>Pseudonocardiales</taxon>
        <taxon>Pseudonocardiaceae</taxon>
        <taxon>Amycolatopsis</taxon>
    </lineage>
</organism>
<dbReference type="GO" id="GO:0016757">
    <property type="term" value="F:glycosyltransferase activity"/>
    <property type="evidence" value="ECO:0007669"/>
    <property type="project" value="UniProtKB-KW"/>
</dbReference>
<proteinExistence type="predicted"/>
<evidence type="ECO:0000259" key="1">
    <source>
        <dbReference type="Pfam" id="PF00156"/>
    </source>
</evidence>
<dbReference type="AlphaFoldDB" id="A0A9Y2IQR4"/>
<protein>
    <submittedName>
        <fullName evidence="2">Phosphoribosyltransferase family protein</fullName>
    </submittedName>
</protein>
<dbReference type="InterPro" id="IPR000836">
    <property type="entry name" value="PRTase_dom"/>
</dbReference>
<dbReference type="InterPro" id="IPR029057">
    <property type="entry name" value="PRTase-like"/>
</dbReference>
<accession>A0A9Y2IQR4</accession>
<reference evidence="2 3" key="1">
    <citation type="submission" date="2023-06" db="EMBL/GenBank/DDBJ databases">
        <authorList>
            <person name="Oyuntsetseg B."/>
            <person name="Kim S.B."/>
        </authorList>
    </citation>
    <scope>NUCLEOTIDE SEQUENCE [LARGE SCALE GENOMIC DNA]</scope>
    <source>
        <strain evidence="2 3">2-15</strain>
    </source>
</reference>
<keyword evidence="3" id="KW-1185">Reference proteome</keyword>
<dbReference type="SUPFAM" id="SSF53271">
    <property type="entry name" value="PRTase-like"/>
    <property type="match status" value="1"/>
</dbReference>
<evidence type="ECO:0000313" key="2">
    <source>
        <dbReference type="EMBL" id="WIX84227.1"/>
    </source>
</evidence>
<dbReference type="Gene3D" id="3.40.50.2020">
    <property type="match status" value="1"/>
</dbReference>
<dbReference type="CDD" id="cd06223">
    <property type="entry name" value="PRTases_typeI"/>
    <property type="match status" value="1"/>
</dbReference>
<gene>
    <name evidence="2" type="ORF">QRX50_48225</name>
</gene>
<dbReference type="Pfam" id="PF00156">
    <property type="entry name" value="Pribosyltran"/>
    <property type="match status" value="1"/>
</dbReference>
<keyword evidence="2" id="KW-0808">Transferase</keyword>
<dbReference type="KEGG" id="acab:QRX50_48225"/>
<dbReference type="Proteomes" id="UP001236014">
    <property type="component" value="Chromosome"/>
</dbReference>
<sequence>MRRLFYDRIDAGRRLGRILARQPWVEPVVLGLPRGGVPVAAEVAQALGAPLDVVVARKIGAPGRQEFGVGAVTAEGPPYYSMSALRAFGLTPKAMEPACSRERAEARRRLAAYRDGRPPVAVAGHDVLVIDDGLATGVTAMAAVRDLRDARRVVLAVPVCAPDAVAEFEGEVDQFIAVAAPRRFSAVGHWYVDFTQVSDATVVRLLGKE</sequence>
<feature type="domain" description="Phosphoribosyltransferase" evidence="1">
    <location>
        <begin position="12"/>
        <end position="149"/>
    </location>
</feature>
<evidence type="ECO:0000313" key="3">
    <source>
        <dbReference type="Proteomes" id="UP001236014"/>
    </source>
</evidence>
<dbReference type="Gene3D" id="3.30.1310.20">
    <property type="entry name" value="PRTase-like"/>
    <property type="match status" value="1"/>
</dbReference>